<keyword evidence="2" id="KW-0732">Signal</keyword>
<feature type="signal peptide" evidence="2">
    <location>
        <begin position="1"/>
        <end position="21"/>
    </location>
</feature>
<dbReference type="OrthoDB" id="9853272at2"/>
<accession>A0A656HGW0</accession>
<dbReference type="EMBL" id="JH651384">
    <property type="protein sequence ID" value="EIJ34726.1"/>
    <property type="molecule type" value="Genomic_DNA"/>
</dbReference>
<proteinExistence type="predicted"/>
<name>A0A656HGW0_THINJ</name>
<keyword evidence="4" id="KW-1185">Reference proteome</keyword>
<dbReference type="Proteomes" id="UP000005317">
    <property type="component" value="Unassembled WGS sequence"/>
</dbReference>
<evidence type="ECO:0008006" key="5">
    <source>
        <dbReference type="Google" id="ProtNLM"/>
    </source>
</evidence>
<protein>
    <recommendedName>
        <fullName evidence="5">Secreted protein</fullName>
    </recommendedName>
</protein>
<feature type="region of interest" description="Disordered" evidence="1">
    <location>
        <begin position="75"/>
        <end position="125"/>
    </location>
</feature>
<evidence type="ECO:0000256" key="1">
    <source>
        <dbReference type="SAM" id="MobiDB-lite"/>
    </source>
</evidence>
<feature type="chain" id="PRO_5024892251" description="Secreted protein" evidence="2">
    <location>
        <begin position="22"/>
        <end position="125"/>
    </location>
</feature>
<dbReference type="AlphaFoldDB" id="A0A656HGW0"/>
<feature type="compositionally biased region" description="Polar residues" evidence="1">
    <location>
        <begin position="92"/>
        <end position="102"/>
    </location>
</feature>
<evidence type="ECO:0000313" key="3">
    <source>
        <dbReference type="EMBL" id="EIJ34726.1"/>
    </source>
</evidence>
<sequence length="125" mass="13396" precursor="true">MKQFPALLAMAGMIFCLPLWAEDTASGQKLINENNSLVLSGLCTTYAEEDGIAADKKNGYVADCLNNMTDLSEAMQEEMPLLSEETGEAATSPASSQVNNSPEKLVQNELVETPDPAAEQLDAIK</sequence>
<organism evidence="3 4">
    <name type="scientific">Thiothrix nivea (strain ATCC 35100 / DSM 5205 / JP2)</name>
    <dbReference type="NCBI Taxonomy" id="870187"/>
    <lineage>
        <taxon>Bacteria</taxon>
        <taxon>Pseudomonadati</taxon>
        <taxon>Pseudomonadota</taxon>
        <taxon>Gammaproteobacteria</taxon>
        <taxon>Thiotrichales</taxon>
        <taxon>Thiotrichaceae</taxon>
        <taxon>Thiothrix</taxon>
    </lineage>
</organism>
<dbReference type="RefSeq" id="WP_002708648.1">
    <property type="nucleotide sequence ID" value="NZ_JH651384.1"/>
</dbReference>
<gene>
    <name evidence="3" type="ORF">Thini_2159</name>
</gene>
<reference evidence="4" key="1">
    <citation type="journal article" date="2011" name="Stand. Genomic Sci.">
        <title>Genome sequence of the filamentous, gliding Thiothrix nivea neotype strain (JP2(T)).</title>
        <authorList>
            <person name="Lapidus A."/>
            <person name="Nolan M."/>
            <person name="Lucas S."/>
            <person name="Glavina Del Rio T."/>
            <person name="Tice H."/>
            <person name="Cheng J.F."/>
            <person name="Tapia R."/>
            <person name="Han C."/>
            <person name="Goodwin L."/>
            <person name="Pitluck S."/>
            <person name="Liolios K."/>
            <person name="Pagani I."/>
            <person name="Ivanova N."/>
            <person name="Huntemann M."/>
            <person name="Mavromatis K."/>
            <person name="Mikhailova N."/>
            <person name="Pati A."/>
            <person name="Chen A."/>
            <person name="Palaniappan K."/>
            <person name="Land M."/>
            <person name="Brambilla E.M."/>
            <person name="Rohde M."/>
            <person name="Abt B."/>
            <person name="Verbarg S."/>
            <person name="Goker M."/>
            <person name="Bristow J."/>
            <person name="Eisen J.A."/>
            <person name="Markowitz V."/>
            <person name="Hugenholtz P."/>
            <person name="Kyrpides N.C."/>
            <person name="Klenk H.P."/>
            <person name="Woyke T."/>
        </authorList>
    </citation>
    <scope>NUCLEOTIDE SEQUENCE [LARGE SCALE GENOMIC DNA]</scope>
    <source>
        <strain evidence="4">ATCC 35100 / DSM 5205 / JP2</strain>
    </source>
</reference>
<evidence type="ECO:0000256" key="2">
    <source>
        <dbReference type="SAM" id="SignalP"/>
    </source>
</evidence>
<evidence type="ECO:0000313" key="4">
    <source>
        <dbReference type="Proteomes" id="UP000005317"/>
    </source>
</evidence>